<organism evidence="1 2">
    <name type="scientific">Datura stramonium</name>
    <name type="common">Jimsonweed</name>
    <name type="synonym">Common thornapple</name>
    <dbReference type="NCBI Taxonomy" id="4076"/>
    <lineage>
        <taxon>Eukaryota</taxon>
        <taxon>Viridiplantae</taxon>
        <taxon>Streptophyta</taxon>
        <taxon>Embryophyta</taxon>
        <taxon>Tracheophyta</taxon>
        <taxon>Spermatophyta</taxon>
        <taxon>Magnoliopsida</taxon>
        <taxon>eudicotyledons</taxon>
        <taxon>Gunneridae</taxon>
        <taxon>Pentapetalae</taxon>
        <taxon>asterids</taxon>
        <taxon>lamiids</taxon>
        <taxon>Solanales</taxon>
        <taxon>Solanaceae</taxon>
        <taxon>Solanoideae</taxon>
        <taxon>Datureae</taxon>
        <taxon>Datura</taxon>
    </lineage>
</organism>
<evidence type="ECO:0000313" key="2">
    <source>
        <dbReference type="Proteomes" id="UP000823775"/>
    </source>
</evidence>
<name>A0ABS8WQN0_DATST</name>
<evidence type="ECO:0000313" key="1">
    <source>
        <dbReference type="EMBL" id="MCE3052211.1"/>
    </source>
</evidence>
<dbReference type="EMBL" id="JACEIK010009312">
    <property type="protein sequence ID" value="MCE3052211.1"/>
    <property type="molecule type" value="Genomic_DNA"/>
</dbReference>
<dbReference type="Proteomes" id="UP000823775">
    <property type="component" value="Unassembled WGS sequence"/>
</dbReference>
<accession>A0ABS8WQN0</accession>
<protein>
    <submittedName>
        <fullName evidence="1">Uncharacterized protein</fullName>
    </submittedName>
</protein>
<proteinExistence type="predicted"/>
<comment type="caution">
    <text evidence="1">The sequence shown here is derived from an EMBL/GenBank/DDBJ whole genome shotgun (WGS) entry which is preliminary data.</text>
</comment>
<keyword evidence="2" id="KW-1185">Reference proteome</keyword>
<sequence length="149" mass="15822">MTRLCPSGLPSNHVLEEAMRLVDGGALTVFIMPSLPPYLSPRASAALVTKLCVALVSIRMHQSWLSAPIGTQSGKMVSSAKIAPFEFEGASLILVQVAFAKSTLNSVWFAIFGLASIHCPRLTLARDGLALSLALLDSSDNPLMAKATR</sequence>
<gene>
    <name evidence="1" type="ORF">HAX54_051871</name>
</gene>
<reference evidence="1 2" key="1">
    <citation type="journal article" date="2021" name="BMC Genomics">
        <title>Datura genome reveals duplications of psychoactive alkaloid biosynthetic genes and high mutation rate following tissue culture.</title>
        <authorList>
            <person name="Rajewski A."/>
            <person name="Carter-House D."/>
            <person name="Stajich J."/>
            <person name="Litt A."/>
        </authorList>
    </citation>
    <scope>NUCLEOTIDE SEQUENCE [LARGE SCALE GENOMIC DNA]</scope>
    <source>
        <strain evidence="1">AR-01</strain>
    </source>
</reference>